<reference evidence="2" key="1">
    <citation type="submission" date="2023-10" db="EMBL/GenBank/DDBJ databases">
        <title>Screening of Alkalihalophilus pseudofirmusBZ-TG-HK211 and Its Alleviation of Salt Stress on Rapeseed Growth.</title>
        <authorList>
            <person name="Zhao B."/>
            <person name="Guo T."/>
        </authorList>
    </citation>
    <scope>NUCLEOTIDE SEQUENCE</scope>
    <source>
        <strain evidence="2">BZ-TG-HK211</strain>
    </source>
</reference>
<sequence>MFHVTVKSPHSINETVEKLTANLKEQEFGVLWDFDLRGKLEEKGQTFEEDFRVLEVCNPKVAKDVLTRNLLAGYFLPCKMVVYVEDGVTKIGMPKPTHLISALDDSELTSHAEAVEERLTIAMNQTVNG</sequence>
<dbReference type="EMBL" id="JAWJAY010000001">
    <property type="protein sequence ID" value="MDV2883786.1"/>
    <property type="molecule type" value="Genomic_DNA"/>
</dbReference>
<dbReference type="SUPFAM" id="SSF103247">
    <property type="entry name" value="TT1751-like"/>
    <property type="match status" value="1"/>
</dbReference>
<evidence type="ECO:0000313" key="2">
    <source>
        <dbReference type="EMBL" id="MDV2883786.1"/>
    </source>
</evidence>
<comment type="caution">
    <text evidence="2">The sequence shown here is derived from an EMBL/GenBank/DDBJ whole genome shotgun (WGS) entry which is preliminary data.</text>
</comment>
<dbReference type="AlphaFoldDB" id="A0AAJ2KV27"/>
<dbReference type="PANTHER" id="PTHR38342">
    <property type="entry name" value="SLR5037 PROTEIN"/>
    <property type="match status" value="1"/>
</dbReference>
<protein>
    <submittedName>
        <fullName evidence="2">DUF302 domain-containing protein</fullName>
    </submittedName>
</protein>
<evidence type="ECO:0000259" key="1">
    <source>
        <dbReference type="Pfam" id="PF03625"/>
    </source>
</evidence>
<dbReference type="Pfam" id="PF03625">
    <property type="entry name" value="DUF302"/>
    <property type="match status" value="1"/>
</dbReference>
<dbReference type="InterPro" id="IPR035923">
    <property type="entry name" value="TT1751-like_sf"/>
</dbReference>
<accession>A0AAJ2KV27</accession>
<dbReference type="RefSeq" id="WP_323465636.1">
    <property type="nucleotide sequence ID" value="NZ_CP144224.1"/>
</dbReference>
<organism evidence="2 3">
    <name type="scientific">Alkalihalophilus pseudofirmus</name>
    <name type="common">Bacillus pseudofirmus</name>
    <dbReference type="NCBI Taxonomy" id="79885"/>
    <lineage>
        <taxon>Bacteria</taxon>
        <taxon>Bacillati</taxon>
        <taxon>Bacillota</taxon>
        <taxon>Bacilli</taxon>
        <taxon>Bacillales</taxon>
        <taxon>Bacillaceae</taxon>
        <taxon>Alkalihalophilus</taxon>
    </lineage>
</organism>
<feature type="domain" description="DUF302" evidence="1">
    <location>
        <begin position="34"/>
        <end position="96"/>
    </location>
</feature>
<dbReference type="PIRSF" id="PIRSF021774">
    <property type="entry name" value="UCP021774"/>
    <property type="match status" value="1"/>
</dbReference>
<proteinExistence type="predicted"/>
<name>A0AAJ2KV27_ALKPS</name>
<dbReference type="Proteomes" id="UP001285636">
    <property type="component" value="Unassembled WGS sequence"/>
</dbReference>
<dbReference type="InterPro" id="IPR016796">
    <property type="entry name" value="UCP021774"/>
</dbReference>
<dbReference type="PANTHER" id="PTHR38342:SF1">
    <property type="entry name" value="SLR5037 PROTEIN"/>
    <property type="match status" value="1"/>
</dbReference>
<dbReference type="Gene3D" id="3.30.310.70">
    <property type="entry name" value="TT1751-like domain"/>
    <property type="match status" value="1"/>
</dbReference>
<dbReference type="CDD" id="cd14797">
    <property type="entry name" value="DUF302"/>
    <property type="match status" value="1"/>
</dbReference>
<dbReference type="InterPro" id="IPR005180">
    <property type="entry name" value="DUF302"/>
</dbReference>
<evidence type="ECO:0000313" key="3">
    <source>
        <dbReference type="Proteomes" id="UP001285636"/>
    </source>
</evidence>
<gene>
    <name evidence="2" type="ORF">RYX45_01235</name>
</gene>